<accession>A0A319DT23</accession>
<dbReference type="EMBL" id="KZ826433">
    <property type="protein sequence ID" value="PYI00846.1"/>
    <property type="molecule type" value="Genomic_DNA"/>
</dbReference>
<dbReference type="VEuPathDB" id="FungiDB:BO78DRAFT_437249"/>
<feature type="region of interest" description="Disordered" evidence="1">
    <location>
        <begin position="387"/>
        <end position="418"/>
    </location>
</feature>
<reference evidence="2 3" key="1">
    <citation type="submission" date="2018-02" db="EMBL/GenBank/DDBJ databases">
        <title>The genomes of Aspergillus section Nigri reveals drivers in fungal speciation.</title>
        <authorList>
            <consortium name="DOE Joint Genome Institute"/>
            <person name="Vesth T.C."/>
            <person name="Nybo J."/>
            <person name="Theobald S."/>
            <person name="Brandl J."/>
            <person name="Frisvad J.C."/>
            <person name="Nielsen K.F."/>
            <person name="Lyhne E.K."/>
            <person name="Kogle M.E."/>
            <person name="Kuo A."/>
            <person name="Riley R."/>
            <person name="Clum A."/>
            <person name="Nolan M."/>
            <person name="Lipzen A."/>
            <person name="Salamov A."/>
            <person name="Henrissat B."/>
            <person name="Wiebenga A."/>
            <person name="De vries R.P."/>
            <person name="Grigoriev I.V."/>
            <person name="Mortensen U.H."/>
            <person name="Andersen M.R."/>
            <person name="Baker S.E."/>
        </authorList>
    </citation>
    <scope>NUCLEOTIDE SEQUENCE [LARGE SCALE GENOMIC DNA]</scope>
    <source>
        <strain evidence="2 3">CBS 121057</strain>
    </source>
</reference>
<dbReference type="OrthoDB" id="10506789at2759"/>
<gene>
    <name evidence="2" type="ORF">BO78DRAFT_437249</name>
</gene>
<keyword evidence="3" id="KW-1185">Reference proteome</keyword>
<feature type="compositionally biased region" description="Polar residues" evidence="1">
    <location>
        <begin position="397"/>
        <end position="418"/>
    </location>
</feature>
<proteinExistence type="predicted"/>
<evidence type="ECO:0000313" key="3">
    <source>
        <dbReference type="Proteomes" id="UP000248423"/>
    </source>
</evidence>
<protein>
    <submittedName>
        <fullName evidence="2">Uncharacterized protein</fullName>
    </submittedName>
</protein>
<evidence type="ECO:0000256" key="1">
    <source>
        <dbReference type="SAM" id="MobiDB-lite"/>
    </source>
</evidence>
<feature type="region of interest" description="Disordered" evidence="1">
    <location>
        <begin position="210"/>
        <end position="368"/>
    </location>
</feature>
<name>A0A319DT23_ASPSB</name>
<feature type="region of interest" description="Disordered" evidence="1">
    <location>
        <begin position="130"/>
        <end position="149"/>
    </location>
</feature>
<organism evidence="2 3">
    <name type="scientific">Aspergillus sclerotiicarbonarius (strain CBS 121057 / IBT 28362)</name>
    <dbReference type="NCBI Taxonomy" id="1448318"/>
    <lineage>
        <taxon>Eukaryota</taxon>
        <taxon>Fungi</taxon>
        <taxon>Dikarya</taxon>
        <taxon>Ascomycota</taxon>
        <taxon>Pezizomycotina</taxon>
        <taxon>Eurotiomycetes</taxon>
        <taxon>Eurotiomycetidae</taxon>
        <taxon>Eurotiales</taxon>
        <taxon>Aspergillaceae</taxon>
        <taxon>Aspergillus</taxon>
        <taxon>Aspergillus subgen. Circumdati</taxon>
    </lineage>
</organism>
<dbReference type="AlphaFoldDB" id="A0A319DT23"/>
<evidence type="ECO:0000313" key="2">
    <source>
        <dbReference type="EMBL" id="PYI00846.1"/>
    </source>
</evidence>
<sequence length="418" mass="46074">METTTKESEEKVLYDTLIMSHKWHGPMLVIVCSRESEKSSEYERILMTRECKESVKRANKNREAYMESDAKLATPPENSRVYGAVLRDTKVEFHVECSHGRLLKSIEETREGGLTDSSEEVPIELPGIRLKSSDKSDGEDLDDSIGEPQMEFPGSLMDVIVCYGRKVFDQNSPGLWDILGGLRREWELDPLDITPMYIKPVASAVTDAREESFRVPSMKNPGLSVPKGSPDRGSAMSDNTQEESSRIPLTKNRGLSAPKGSPDRGSLTWSHSPTPSELGLTEPDPPNRDTYSGDDSWGDISAGEAIEVSSSPNRSPSPNIVESVGSYEDNKEVASLDSEPLGTLPIDIPSRRIRDPGFDVSAPDSEHSPRLGHLSLAYRRAHRAREEENILAPNPSIAGSLSDSDDTFQSLTISDREG</sequence>
<dbReference type="Proteomes" id="UP000248423">
    <property type="component" value="Unassembled WGS sequence"/>
</dbReference>
<feature type="compositionally biased region" description="Low complexity" evidence="1">
    <location>
        <begin position="309"/>
        <end position="319"/>
    </location>
</feature>